<dbReference type="AlphaFoldDB" id="A0A6J7VJ29"/>
<dbReference type="EMBL" id="CAEZXY010000008">
    <property type="protein sequence ID" value="CAB4698050.1"/>
    <property type="molecule type" value="Genomic_DNA"/>
</dbReference>
<dbReference type="Gene3D" id="1.10.10.60">
    <property type="entry name" value="Homeodomain-like"/>
    <property type="match status" value="1"/>
</dbReference>
<evidence type="ECO:0000313" key="8">
    <source>
        <dbReference type="EMBL" id="CAB4940024.1"/>
    </source>
</evidence>
<evidence type="ECO:0000313" key="4">
    <source>
        <dbReference type="EMBL" id="CAB4372778.1"/>
    </source>
</evidence>
<organism evidence="9">
    <name type="scientific">freshwater metagenome</name>
    <dbReference type="NCBI Taxonomy" id="449393"/>
    <lineage>
        <taxon>unclassified sequences</taxon>
        <taxon>metagenomes</taxon>
        <taxon>ecological metagenomes</taxon>
    </lineage>
</organism>
<keyword evidence="1" id="KW-0238">DNA-binding</keyword>
<accession>A0A6J7VJ29</accession>
<protein>
    <submittedName>
        <fullName evidence="9">Unannotated protein</fullName>
    </submittedName>
</protein>
<dbReference type="PANTHER" id="PTHR30055">
    <property type="entry name" value="HTH-TYPE TRANSCRIPTIONAL REGULATOR RUTR"/>
    <property type="match status" value="1"/>
</dbReference>
<gene>
    <name evidence="5" type="ORF">UFOPK1906_00788</name>
    <name evidence="6" type="ORF">UFOPK2624_00372</name>
    <name evidence="7" type="ORF">UFOPK3010_00954</name>
    <name evidence="3" type="ORF">UFOPK3331_01194</name>
    <name evidence="8" type="ORF">UFOPK3785_00116</name>
    <name evidence="4" type="ORF">UFOPK4201_01825</name>
    <name evidence="9" type="ORF">UFOPK4371_00638</name>
</gene>
<dbReference type="EMBL" id="CAFBNJ010000003">
    <property type="protein sequence ID" value="CAB4940024.1"/>
    <property type="molecule type" value="Genomic_DNA"/>
</dbReference>
<evidence type="ECO:0000256" key="1">
    <source>
        <dbReference type="ARBA" id="ARBA00023125"/>
    </source>
</evidence>
<dbReference type="EMBL" id="CAFBRD010000024">
    <property type="protein sequence ID" value="CAB5076047.1"/>
    <property type="molecule type" value="Genomic_DNA"/>
</dbReference>
<reference evidence="9" key="1">
    <citation type="submission" date="2020-05" db="EMBL/GenBank/DDBJ databases">
        <authorList>
            <person name="Chiriac C."/>
            <person name="Salcher M."/>
            <person name="Ghai R."/>
            <person name="Kavagutti S V."/>
        </authorList>
    </citation>
    <scope>NUCLEOTIDE SEQUENCE</scope>
</reference>
<evidence type="ECO:0000313" key="3">
    <source>
        <dbReference type="EMBL" id="CAB4343164.1"/>
    </source>
</evidence>
<dbReference type="InterPro" id="IPR050109">
    <property type="entry name" value="HTH-type_TetR-like_transc_reg"/>
</dbReference>
<dbReference type="Pfam" id="PF00440">
    <property type="entry name" value="TetR_N"/>
    <property type="match status" value="1"/>
</dbReference>
<dbReference type="SUPFAM" id="SSF48498">
    <property type="entry name" value="Tetracyclin repressor-like, C-terminal domain"/>
    <property type="match status" value="1"/>
</dbReference>
<dbReference type="EMBL" id="CAEZVC010000038">
    <property type="protein sequence ID" value="CAB4621231.1"/>
    <property type="molecule type" value="Genomic_DNA"/>
</dbReference>
<dbReference type="GO" id="GO:0000976">
    <property type="term" value="F:transcription cis-regulatory region binding"/>
    <property type="evidence" value="ECO:0007669"/>
    <property type="project" value="TreeGrafter"/>
</dbReference>
<proteinExistence type="predicted"/>
<dbReference type="EMBL" id="CAEUNJ010000108">
    <property type="protein sequence ID" value="CAB4372778.1"/>
    <property type="molecule type" value="Genomic_DNA"/>
</dbReference>
<evidence type="ECO:0000313" key="9">
    <source>
        <dbReference type="EMBL" id="CAB5076047.1"/>
    </source>
</evidence>
<dbReference type="PROSITE" id="PS50977">
    <property type="entry name" value="HTH_TETR_2"/>
    <property type="match status" value="1"/>
</dbReference>
<dbReference type="EMBL" id="CAESAL010000041">
    <property type="protein sequence ID" value="CAB4343164.1"/>
    <property type="molecule type" value="Genomic_DNA"/>
</dbReference>
<dbReference type="PANTHER" id="PTHR30055:SF226">
    <property type="entry name" value="HTH-TYPE TRANSCRIPTIONAL REGULATOR PKSA"/>
    <property type="match status" value="1"/>
</dbReference>
<dbReference type="Gene3D" id="1.10.357.10">
    <property type="entry name" value="Tetracycline Repressor, domain 2"/>
    <property type="match status" value="1"/>
</dbReference>
<dbReference type="InterPro" id="IPR036271">
    <property type="entry name" value="Tet_transcr_reg_TetR-rel_C_sf"/>
</dbReference>
<dbReference type="SUPFAM" id="SSF46689">
    <property type="entry name" value="Homeodomain-like"/>
    <property type="match status" value="1"/>
</dbReference>
<dbReference type="EMBL" id="CAFAAM010000120">
    <property type="protein sequence ID" value="CAB4807664.1"/>
    <property type="molecule type" value="Genomic_DNA"/>
</dbReference>
<evidence type="ECO:0000313" key="7">
    <source>
        <dbReference type="EMBL" id="CAB4807664.1"/>
    </source>
</evidence>
<dbReference type="InterPro" id="IPR009057">
    <property type="entry name" value="Homeodomain-like_sf"/>
</dbReference>
<feature type="domain" description="HTH tetR-type" evidence="2">
    <location>
        <begin position="22"/>
        <end position="82"/>
    </location>
</feature>
<evidence type="ECO:0000313" key="5">
    <source>
        <dbReference type="EMBL" id="CAB4621231.1"/>
    </source>
</evidence>
<name>A0A6J7VJ29_9ZZZZ</name>
<evidence type="ECO:0000259" key="2">
    <source>
        <dbReference type="PROSITE" id="PS50977"/>
    </source>
</evidence>
<evidence type="ECO:0000313" key="6">
    <source>
        <dbReference type="EMBL" id="CAB4698050.1"/>
    </source>
</evidence>
<dbReference type="InterPro" id="IPR001647">
    <property type="entry name" value="HTH_TetR"/>
</dbReference>
<sequence>MYTGNLGICQSFPVANRGRPPLHSDEAILKAAFAAFAASGFDAMSVRALNAELGLSHETISKRFGPKLNLFRAAVDYGVGLLIIDLDSELERVPRDDDLDRLRSYVRAFMVAASRNPTLGELLSHDGIDESERARLVRESGLNDRIAEVVGLLDRLHVAGLIRETRMRELLFLVHGAAAPLHFEGFSKMFDPIDGPVEDDELIHRMTAAIMRSMGADA</sequence>
<dbReference type="GO" id="GO:0003700">
    <property type="term" value="F:DNA-binding transcription factor activity"/>
    <property type="evidence" value="ECO:0007669"/>
    <property type="project" value="TreeGrafter"/>
</dbReference>